<evidence type="ECO:0000256" key="1">
    <source>
        <dbReference type="SAM" id="MobiDB-lite"/>
    </source>
</evidence>
<reference evidence="2" key="1">
    <citation type="submission" date="2024-07" db="EMBL/GenBank/DDBJ databases">
        <title>Halotolerant mesophilic bacterium Ornithinibacillus sp. 4-3, sp. nov., isolated from soil.</title>
        <authorList>
            <person name="Sidarenka A.V."/>
            <person name="Guliayeva D.E."/>
            <person name="Leanovich S.I."/>
            <person name="Hileuskaya K.S."/>
            <person name="Akhremchuk A.E."/>
            <person name="Sikolenko M.A."/>
            <person name="Valentovich L.N."/>
        </authorList>
    </citation>
    <scope>NUCLEOTIDE SEQUENCE</scope>
    <source>
        <strain evidence="2">4-3</strain>
    </source>
</reference>
<evidence type="ECO:0000313" key="2">
    <source>
        <dbReference type="EMBL" id="XDK31188.1"/>
    </source>
</evidence>
<dbReference type="InterPro" id="IPR025571">
    <property type="entry name" value="YqfQ"/>
</dbReference>
<dbReference type="AlphaFoldDB" id="A0AB39HJ80"/>
<dbReference type="EMBL" id="CP162599">
    <property type="protein sequence ID" value="XDK31188.1"/>
    <property type="molecule type" value="Genomic_DNA"/>
</dbReference>
<gene>
    <name evidence="2" type="primary">vrrA</name>
    <name evidence="2" type="ORF">AB4Y30_09040</name>
</gene>
<feature type="compositionally biased region" description="Polar residues" evidence="1">
    <location>
        <begin position="1"/>
        <end position="18"/>
    </location>
</feature>
<name>A0AB39HJ80_9BACI</name>
<protein>
    <submittedName>
        <fullName evidence="2">VrrA/YqfQ family protein</fullName>
    </submittedName>
</protein>
<accession>A0AB39HJ80</accession>
<sequence length="141" mass="15813">MLFANQSRNTNQNFTNRNHPFFPQRNFQAPVPQTQSKISSIPNLINKGVGGLSKSLGNIQQVLQVVDSATPLVQQYGPLVKNLPAMYRMMKAFKNIDLEEETATDVEDLSTPPVHEDNKDSINMVKSNTVRKGNSLPRLYV</sequence>
<dbReference type="RefSeq" id="WP_368651916.1">
    <property type="nucleotide sequence ID" value="NZ_CP162599.1"/>
</dbReference>
<feature type="region of interest" description="Disordered" evidence="1">
    <location>
        <begin position="101"/>
        <end position="120"/>
    </location>
</feature>
<feature type="compositionally biased region" description="Polar residues" evidence="1">
    <location>
        <begin position="25"/>
        <end position="34"/>
    </location>
</feature>
<proteinExistence type="predicted"/>
<organism evidence="2">
    <name type="scientific">Ornithinibacillus sp. 4-3</name>
    <dbReference type="NCBI Taxonomy" id="3231488"/>
    <lineage>
        <taxon>Bacteria</taxon>
        <taxon>Bacillati</taxon>
        <taxon>Bacillota</taxon>
        <taxon>Bacilli</taxon>
        <taxon>Bacillales</taxon>
        <taxon>Bacillaceae</taxon>
        <taxon>Ornithinibacillus</taxon>
    </lineage>
</organism>
<feature type="region of interest" description="Disordered" evidence="1">
    <location>
        <begin position="1"/>
        <end position="34"/>
    </location>
</feature>
<dbReference type="Pfam" id="PF14181">
    <property type="entry name" value="YqfQ"/>
    <property type="match status" value="1"/>
</dbReference>